<feature type="domain" description="Bulb-type lectin" evidence="2">
    <location>
        <begin position="30"/>
        <end position="138"/>
    </location>
</feature>
<dbReference type="EMBL" id="KZ503154">
    <property type="protein sequence ID" value="PKU68031.1"/>
    <property type="molecule type" value="Genomic_DNA"/>
</dbReference>
<dbReference type="SUPFAM" id="SSF51110">
    <property type="entry name" value="alpha-D-mannose-specific plant lectins"/>
    <property type="match status" value="1"/>
</dbReference>
<proteinExistence type="predicted"/>
<evidence type="ECO:0000313" key="3">
    <source>
        <dbReference type="EMBL" id="PKU68031.1"/>
    </source>
</evidence>
<feature type="chain" id="PRO_5014170898" evidence="1">
    <location>
        <begin position="28"/>
        <end position="176"/>
    </location>
</feature>
<gene>
    <name evidence="3" type="primary">LECASAL</name>
    <name evidence="3" type="ORF">MA16_Dca026575</name>
</gene>
<protein>
    <submittedName>
        <fullName evidence="3">Mannose-specific lectin</fullName>
    </submittedName>
</protein>
<dbReference type="InterPro" id="IPR036426">
    <property type="entry name" value="Bulb-type_lectin_dom_sf"/>
</dbReference>
<dbReference type="OrthoDB" id="418274at2759"/>
<organism evidence="3 4">
    <name type="scientific">Dendrobium catenatum</name>
    <dbReference type="NCBI Taxonomy" id="906689"/>
    <lineage>
        <taxon>Eukaryota</taxon>
        <taxon>Viridiplantae</taxon>
        <taxon>Streptophyta</taxon>
        <taxon>Embryophyta</taxon>
        <taxon>Tracheophyta</taxon>
        <taxon>Spermatophyta</taxon>
        <taxon>Magnoliopsida</taxon>
        <taxon>Liliopsida</taxon>
        <taxon>Asparagales</taxon>
        <taxon>Orchidaceae</taxon>
        <taxon>Epidendroideae</taxon>
        <taxon>Malaxideae</taxon>
        <taxon>Dendrobiinae</taxon>
        <taxon>Dendrobium</taxon>
    </lineage>
</organism>
<keyword evidence="1" id="KW-0732">Signal</keyword>
<sequence>MAFFSMIKALLLCNTSLSLLLTTPASGKGFNYLLSGDRLNAGEALEVGDYKFIIENDCNLSFYNFGTEKWSSNTKGLGKDCYLTLNRIGELNIINKKGIIIWKTGTKGKDGNYILILQRNHEVAIYGPSVWSNDNNNYESDDVVVATALNGTIGVSSQEQNNVREMGKIMEVMSDA</sequence>
<dbReference type="Gene3D" id="2.90.10.10">
    <property type="entry name" value="Bulb-type lectin domain"/>
    <property type="match status" value="1"/>
</dbReference>
<dbReference type="GO" id="GO:0051707">
    <property type="term" value="P:response to other organism"/>
    <property type="evidence" value="ECO:0007669"/>
    <property type="project" value="UniProtKB-ARBA"/>
</dbReference>
<keyword evidence="4" id="KW-1185">Reference proteome</keyword>
<dbReference type="InterPro" id="IPR001480">
    <property type="entry name" value="Bulb-type_lectin_dom"/>
</dbReference>
<dbReference type="GO" id="GO:0030246">
    <property type="term" value="F:carbohydrate binding"/>
    <property type="evidence" value="ECO:0007669"/>
    <property type="project" value="UniProtKB-KW"/>
</dbReference>
<reference evidence="3 4" key="1">
    <citation type="journal article" date="2016" name="Sci. Rep.">
        <title>The Dendrobium catenatum Lindl. genome sequence provides insights into polysaccharide synthase, floral development and adaptive evolution.</title>
        <authorList>
            <person name="Zhang G.Q."/>
            <person name="Xu Q."/>
            <person name="Bian C."/>
            <person name="Tsai W.C."/>
            <person name="Yeh C.M."/>
            <person name="Liu K.W."/>
            <person name="Yoshida K."/>
            <person name="Zhang L.S."/>
            <person name="Chang S.B."/>
            <person name="Chen F."/>
            <person name="Shi Y."/>
            <person name="Su Y.Y."/>
            <person name="Zhang Y.Q."/>
            <person name="Chen L.J."/>
            <person name="Yin Y."/>
            <person name="Lin M."/>
            <person name="Huang H."/>
            <person name="Deng H."/>
            <person name="Wang Z.W."/>
            <person name="Zhu S.L."/>
            <person name="Zhao X."/>
            <person name="Deng C."/>
            <person name="Niu S.C."/>
            <person name="Huang J."/>
            <person name="Wang M."/>
            <person name="Liu G.H."/>
            <person name="Yang H.J."/>
            <person name="Xiao X.J."/>
            <person name="Hsiao Y.Y."/>
            <person name="Wu W.L."/>
            <person name="Chen Y.Y."/>
            <person name="Mitsuda N."/>
            <person name="Ohme-Takagi M."/>
            <person name="Luo Y.B."/>
            <person name="Van de Peer Y."/>
            <person name="Liu Z.J."/>
        </authorList>
    </citation>
    <scope>NUCLEOTIDE SEQUENCE [LARGE SCALE GENOMIC DNA]</scope>
    <source>
        <tissue evidence="3">The whole plant</tissue>
    </source>
</reference>
<evidence type="ECO:0000256" key="1">
    <source>
        <dbReference type="SAM" id="SignalP"/>
    </source>
</evidence>
<dbReference type="PROSITE" id="PS50927">
    <property type="entry name" value="BULB_LECTIN"/>
    <property type="match status" value="1"/>
</dbReference>
<keyword evidence="3" id="KW-0430">Lectin</keyword>
<evidence type="ECO:0000259" key="2">
    <source>
        <dbReference type="PROSITE" id="PS50927"/>
    </source>
</evidence>
<feature type="signal peptide" evidence="1">
    <location>
        <begin position="1"/>
        <end position="27"/>
    </location>
</feature>
<dbReference type="Proteomes" id="UP000233837">
    <property type="component" value="Unassembled WGS sequence"/>
</dbReference>
<reference evidence="3 4" key="2">
    <citation type="journal article" date="2017" name="Nature">
        <title>The Apostasia genome and the evolution of orchids.</title>
        <authorList>
            <person name="Zhang G.Q."/>
            <person name="Liu K.W."/>
            <person name="Li Z."/>
            <person name="Lohaus R."/>
            <person name="Hsiao Y.Y."/>
            <person name="Niu S.C."/>
            <person name="Wang J.Y."/>
            <person name="Lin Y.C."/>
            <person name="Xu Q."/>
            <person name="Chen L.J."/>
            <person name="Yoshida K."/>
            <person name="Fujiwara S."/>
            <person name="Wang Z.W."/>
            <person name="Zhang Y.Q."/>
            <person name="Mitsuda N."/>
            <person name="Wang M."/>
            <person name="Liu G.H."/>
            <person name="Pecoraro L."/>
            <person name="Huang H.X."/>
            <person name="Xiao X.J."/>
            <person name="Lin M."/>
            <person name="Wu X.Y."/>
            <person name="Wu W.L."/>
            <person name="Chen Y.Y."/>
            <person name="Chang S.B."/>
            <person name="Sakamoto S."/>
            <person name="Ohme-Takagi M."/>
            <person name="Yagi M."/>
            <person name="Zeng S.J."/>
            <person name="Shen C.Y."/>
            <person name="Yeh C.M."/>
            <person name="Luo Y.B."/>
            <person name="Tsai W.C."/>
            <person name="Van de Peer Y."/>
            <person name="Liu Z.J."/>
        </authorList>
    </citation>
    <scope>NUCLEOTIDE SEQUENCE [LARGE SCALE GENOMIC DNA]</scope>
    <source>
        <tissue evidence="3">The whole plant</tissue>
    </source>
</reference>
<dbReference type="SMART" id="SM00108">
    <property type="entry name" value="B_lectin"/>
    <property type="match status" value="1"/>
</dbReference>
<dbReference type="AlphaFoldDB" id="A0A2I0VX88"/>
<name>A0A2I0VX88_9ASPA</name>
<evidence type="ECO:0000313" key="4">
    <source>
        <dbReference type="Proteomes" id="UP000233837"/>
    </source>
</evidence>
<accession>A0A2I0VX88</accession>